<dbReference type="EMBL" id="BAABHS010000036">
    <property type="protein sequence ID" value="GAA4989103.1"/>
    <property type="molecule type" value="Genomic_DNA"/>
</dbReference>
<evidence type="ECO:0000313" key="2">
    <source>
        <dbReference type="EMBL" id="GAA4989103.1"/>
    </source>
</evidence>
<organism evidence="2 3">
    <name type="scientific">Yinghuangia aomiensis</name>
    <dbReference type="NCBI Taxonomy" id="676205"/>
    <lineage>
        <taxon>Bacteria</taxon>
        <taxon>Bacillati</taxon>
        <taxon>Actinomycetota</taxon>
        <taxon>Actinomycetes</taxon>
        <taxon>Kitasatosporales</taxon>
        <taxon>Streptomycetaceae</taxon>
        <taxon>Yinghuangia</taxon>
    </lineage>
</organism>
<reference evidence="3" key="1">
    <citation type="journal article" date="2019" name="Int. J. Syst. Evol. Microbiol.">
        <title>The Global Catalogue of Microorganisms (GCM) 10K type strain sequencing project: providing services to taxonomists for standard genome sequencing and annotation.</title>
        <authorList>
            <consortium name="The Broad Institute Genomics Platform"/>
            <consortium name="The Broad Institute Genome Sequencing Center for Infectious Disease"/>
            <person name="Wu L."/>
            <person name="Ma J."/>
        </authorList>
    </citation>
    <scope>NUCLEOTIDE SEQUENCE [LARGE SCALE GENOMIC DNA]</scope>
    <source>
        <strain evidence="3">JCM 17986</strain>
    </source>
</reference>
<dbReference type="Gene3D" id="3.90.180.10">
    <property type="entry name" value="Medium-chain alcohol dehydrogenases, catalytic domain"/>
    <property type="match status" value="1"/>
</dbReference>
<dbReference type="InterPro" id="IPR051397">
    <property type="entry name" value="Zn-ADH-like_protein"/>
</dbReference>
<dbReference type="PANTHER" id="PTHR43677:SF4">
    <property type="entry name" value="QUINONE OXIDOREDUCTASE-LIKE PROTEIN 2"/>
    <property type="match status" value="1"/>
</dbReference>
<gene>
    <name evidence="2" type="ORF">GCM10023205_70240</name>
</gene>
<dbReference type="Proteomes" id="UP001500466">
    <property type="component" value="Unassembled WGS sequence"/>
</dbReference>
<evidence type="ECO:0000259" key="1">
    <source>
        <dbReference type="SMART" id="SM00829"/>
    </source>
</evidence>
<keyword evidence="3" id="KW-1185">Reference proteome</keyword>
<dbReference type="RefSeq" id="WP_345679860.1">
    <property type="nucleotide sequence ID" value="NZ_BAABHS010000036.1"/>
</dbReference>
<dbReference type="InterPro" id="IPR011032">
    <property type="entry name" value="GroES-like_sf"/>
</dbReference>
<accession>A0ABP9I5M3</accession>
<dbReference type="InterPro" id="IPR013154">
    <property type="entry name" value="ADH-like_N"/>
</dbReference>
<proteinExistence type="predicted"/>
<dbReference type="InterPro" id="IPR013149">
    <property type="entry name" value="ADH-like_C"/>
</dbReference>
<dbReference type="SUPFAM" id="SSF51735">
    <property type="entry name" value="NAD(P)-binding Rossmann-fold domains"/>
    <property type="match status" value="1"/>
</dbReference>
<dbReference type="CDD" id="cd08241">
    <property type="entry name" value="QOR1"/>
    <property type="match status" value="1"/>
</dbReference>
<dbReference type="PANTHER" id="PTHR43677">
    <property type="entry name" value="SHORT-CHAIN DEHYDROGENASE/REDUCTASE"/>
    <property type="match status" value="1"/>
</dbReference>
<dbReference type="InterPro" id="IPR020843">
    <property type="entry name" value="ER"/>
</dbReference>
<dbReference type="Pfam" id="PF00107">
    <property type="entry name" value="ADH_zinc_N"/>
    <property type="match status" value="1"/>
</dbReference>
<dbReference type="InterPro" id="IPR036291">
    <property type="entry name" value="NAD(P)-bd_dom_sf"/>
</dbReference>
<evidence type="ECO:0000313" key="3">
    <source>
        <dbReference type="Proteomes" id="UP001500466"/>
    </source>
</evidence>
<dbReference type="Gene3D" id="3.40.50.720">
    <property type="entry name" value="NAD(P)-binding Rossmann-like Domain"/>
    <property type="match status" value="1"/>
</dbReference>
<sequence length="325" mass="34064">MRALRCEGPGGLADLGVRDVLDPEPGPGQVLLDVRAASVDFVDTLIADGRYQLRVPVPFTPGNNVAGVVTAVGPDCTRFAVGDRVHGMAFVGAFAERVRVPEAQLRATPDGLGHDLACLAGSNYRTAYDTLVSTARVRPGENVVILGASGAVGSAAIALGKAFGARVIACASSPEKLEFCRTAGADEVVPYTEPDFKDRLKAACGERGADVVLDTVGGDYAEPALRATGYGGRYVVIGFAAGEVPRVPLNLVLLKGSTILGYEIGAFQRHHPAEAETNREALEAMLTDGRLKPPITGRYTLESAAEAMRTVAGREKYGVTIIEVT</sequence>
<dbReference type="Pfam" id="PF08240">
    <property type="entry name" value="ADH_N"/>
    <property type="match status" value="1"/>
</dbReference>
<dbReference type="SMART" id="SM00829">
    <property type="entry name" value="PKS_ER"/>
    <property type="match status" value="1"/>
</dbReference>
<name>A0ABP9I5M3_9ACTN</name>
<protein>
    <submittedName>
        <fullName evidence="2">NADPH:quinone oxidoreductase family protein</fullName>
    </submittedName>
</protein>
<feature type="domain" description="Enoyl reductase (ER)" evidence="1">
    <location>
        <begin position="10"/>
        <end position="322"/>
    </location>
</feature>
<dbReference type="SUPFAM" id="SSF50129">
    <property type="entry name" value="GroES-like"/>
    <property type="match status" value="1"/>
</dbReference>
<comment type="caution">
    <text evidence="2">The sequence shown here is derived from an EMBL/GenBank/DDBJ whole genome shotgun (WGS) entry which is preliminary data.</text>
</comment>